<dbReference type="InterPro" id="IPR002646">
    <property type="entry name" value="PolA_pol_head_dom"/>
</dbReference>
<accession>A0A7W8E5N7</accession>
<keyword evidence="9" id="KW-0460">Magnesium</keyword>
<evidence type="ECO:0000256" key="12">
    <source>
        <dbReference type="SAM" id="Coils"/>
    </source>
</evidence>
<dbReference type="PANTHER" id="PTHR47788:SF1">
    <property type="entry name" value="A-ADDING TRNA NUCLEOTIDYLTRANSFERASE"/>
    <property type="match status" value="1"/>
</dbReference>
<evidence type="ECO:0000256" key="4">
    <source>
        <dbReference type="ARBA" id="ARBA00022679"/>
    </source>
</evidence>
<dbReference type="GO" id="GO:0046872">
    <property type="term" value="F:metal ion binding"/>
    <property type="evidence" value="ECO:0007669"/>
    <property type="project" value="UniProtKB-KW"/>
</dbReference>
<feature type="compositionally biased region" description="Low complexity" evidence="13">
    <location>
        <begin position="619"/>
        <end position="651"/>
    </location>
</feature>
<comment type="caution">
    <text evidence="15">The sequence shown here is derived from an EMBL/GenBank/DDBJ whole genome shotgun (WGS) entry which is preliminary data.</text>
</comment>
<keyword evidence="4 11" id="KW-0808">Transferase</keyword>
<keyword evidence="10 11" id="KW-0694">RNA-binding</keyword>
<dbReference type="PANTHER" id="PTHR47788">
    <property type="entry name" value="POLYA POLYMERASE"/>
    <property type="match status" value="1"/>
</dbReference>
<protein>
    <submittedName>
        <fullName evidence="15">tRNA nucleotidyltransferase/poly(A) polymerase</fullName>
    </submittedName>
</protein>
<evidence type="ECO:0000256" key="13">
    <source>
        <dbReference type="SAM" id="MobiDB-lite"/>
    </source>
</evidence>
<feature type="compositionally biased region" description="Pro residues" evidence="13">
    <location>
        <begin position="421"/>
        <end position="430"/>
    </location>
</feature>
<evidence type="ECO:0000256" key="7">
    <source>
        <dbReference type="ARBA" id="ARBA00022723"/>
    </source>
</evidence>
<name>A0A7W8E5N7_9BACT</name>
<feature type="compositionally biased region" description="Low complexity" evidence="13">
    <location>
        <begin position="525"/>
        <end position="553"/>
    </location>
</feature>
<keyword evidence="7" id="KW-0479">Metal-binding</keyword>
<evidence type="ECO:0000256" key="2">
    <source>
        <dbReference type="ARBA" id="ARBA00007265"/>
    </source>
</evidence>
<evidence type="ECO:0000256" key="9">
    <source>
        <dbReference type="ARBA" id="ARBA00022842"/>
    </source>
</evidence>
<dbReference type="EMBL" id="JACHIP010000006">
    <property type="protein sequence ID" value="MBB5059494.1"/>
    <property type="molecule type" value="Genomic_DNA"/>
</dbReference>
<dbReference type="AlphaFoldDB" id="A0A7W8E5N7"/>
<dbReference type="SUPFAM" id="SSF81891">
    <property type="entry name" value="Poly A polymerase C-terminal region-like"/>
    <property type="match status" value="1"/>
</dbReference>
<dbReference type="InterPro" id="IPR052390">
    <property type="entry name" value="tRNA_nt/polyA_polymerase"/>
</dbReference>
<feature type="region of interest" description="Disordered" evidence="13">
    <location>
        <begin position="619"/>
        <end position="658"/>
    </location>
</feature>
<evidence type="ECO:0000256" key="5">
    <source>
        <dbReference type="ARBA" id="ARBA00022694"/>
    </source>
</evidence>
<dbReference type="GO" id="GO:0000166">
    <property type="term" value="F:nucleotide binding"/>
    <property type="evidence" value="ECO:0007669"/>
    <property type="project" value="UniProtKB-KW"/>
</dbReference>
<feature type="compositionally biased region" description="Low complexity" evidence="13">
    <location>
        <begin position="472"/>
        <end position="485"/>
    </location>
</feature>
<dbReference type="GO" id="GO:0016779">
    <property type="term" value="F:nucleotidyltransferase activity"/>
    <property type="evidence" value="ECO:0007669"/>
    <property type="project" value="UniProtKB-KW"/>
</dbReference>
<evidence type="ECO:0000256" key="3">
    <source>
        <dbReference type="ARBA" id="ARBA00022555"/>
    </source>
</evidence>
<comment type="cofactor">
    <cofactor evidence="1">
        <name>Mg(2+)</name>
        <dbReference type="ChEBI" id="CHEBI:18420"/>
    </cofactor>
</comment>
<dbReference type="Pfam" id="PF01743">
    <property type="entry name" value="PolyA_pol"/>
    <property type="match status" value="1"/>
</dbReference>
<keyword evidence="5" id="KW-0819">tRNA processing</keyword>
<evidence type="ECO:0000259" key="14">
    <source>
        <dbReference type="Pfam" id="PF01743"/>
    </source>
</evidence>
<dbReference type="Proteomes" id="UP000540989">
    <property type="component" value="Unassembled WGS sequence"/>
</dbReference>
<keyword evidence="6" id="KW-0548">Nucleotidyltransferase</keyword>
<evidence type="ECO:0000256" key="6">
    <source>
        <dbReference type="ARBA" id="ARBA00022695"/>
    </source>
</evidence>
<dbReference type="InterPro" id="IPR043519">
    <property type="entry name" value="NT_sf"/>
</dbReference>
<dbReference type="GO" id="GO:0008033">
    <property type="term" value="P:tRNA processing"/>
    <property type="evidence" value="ECO:0007669"/>
    <property type="project" value="UniProtKB-KW"/>
</dbReference>
<dbReference type="CDD" id="cd05398">
    <property type="entry name" value="NT_ClassII-CCAase"/>
    <property type="match status" value="1"/>
</dbReference>
<evidence type="ECO:0000256" key="10">
    <source>
        <dbReference type="ARBA" id="ARBA00022884"/>
    </source>
</evidence>
<dbReference type="GO" id="GO:0000049">
    <property type="term" value="F:tRNA binding"/>
    <property type="evidence" value="ECO:0007669"/>
    <property type="project" value="UniProtKB-KW"/>
</dbReference>
<comment type="similarity">
    <text evidence="2 11">Belongs to the tRNA nucleotidyltransferase/poly(A) polymerase family.</text>
</comment>
<evidence type="ECO:0000313" key="15">
    <source>
        <dbReference type="EMBL" id="MBB5059494.1"/>
    </source>
</evidence>
<evidence type="ECO:0000256" key="1">
    <source>
        <dbReference type="ARBA" id="ARBA00001946"/>
    </source>
</evidence>
<feature type="compositionally biased region" description="Low complexity" evidence="13">
    <location>
        <begin position="560"/>
        <end position="586"/>
    </location>
</feature>
<keyword evidence="3" id="KW-0820">tRNA-binding</keyword>
<evidence type="ECO:0000256" key="11">
    <source>
        <dbReference type="RuleBase" id="RU003953"/>
    </source>
</evidence>
<organism evidence="15 16">
    <name type="scientific">Granulicella aggregans</name>
    <dbReference type="NCBI Taxonomy" id="474949"/>
    <lineage>
        <taxon>Bacteria</taxon>
        <taxon>Pseudomonadati</taxon>
        <taxon>Acidobacteriota</taxon>
        <taxon>Terriglobia</taxon>
        <taxon>Terriglobales</taxon>
        <taxon>Acidobacteriaceae</taxon>
        <taxon>Granulicella</taxon>
    </lineage>
</organism>
<dbReference type="SUPFAM" id="SSF81301">
    <property type="entry name" value="Nucleotidyltransferase"/>
    <property type="match status" value="1"/>
</dbReference>
<evidence type="ECO:0000256" key="8">
    <source>
        <dbReference type="ARBA" id="ARBA00022741"/>
    </source>
</evidence>
<feature type="region of interest" description="Disordered" evidence="13">
    <location>
        <begin position="525"/>
        <end position="600"/>
    </location>
</feature>
<keyword evidence="8" id="KW-0547">Nucleotide-binding</keyword>
<feature type="region of interest" description="Disordered" evidence="13">
    <location>
        <begin position="418"/>
        <end position="485"/>
    </location>
</feature>
<dbReference type="RefSeq" id="WP_184221074.1">
    <property type="nucleotide sequence ID" value="NZ_JACHIP010000006.1"/>
</dbReference>
<evidence type="ECO:0000313" key="16">
    <source>
        <dbReference type="Proteomes" id="UP000540989"/>
    </source>
</evidence>
<dbReference type="Gene3D" id="1.10.3090.10">
    <property type="entry name" value="cca-adding enzyme, domain 2"/>
    <property type="match status" value="1"/>
</dbReference>
<dbReference type="Gene3D" id="3.30.460.10">
    <property type="entry name" value="Beta Polymerase, domain 2"/>
    <property type="match status" value="1"/>
</dbReference>
<keyword evidence="16" id="KW-1185">Reference proteome</keyword>
<sequence length="658" mass="69988">MADYIYLLESRLSKDQQHALNVLREIARERGLTIFLVGGAVRDLTSGSPVRDLDVVVQGNALKLKKDIEKAGGIISGESDAGQALFVRFPGSVRLEFGSTLTTTYPKPGKPVSKPAGILDDLRRRDFTANAMALSLNAGSFGLLMDPLNGVADIENRELRLVSNYGFIEDPIRMVRAARLMARLGWGMDEKTQSRYETGKQEGYISAASAFSRGYEAEEVVHEEDPIRVLKRLESEGWLKEIAPFWTAAKANEAELERLRESQTQLQMQGIHPSPAAANFPLLTAKMSAKEIADFKATFPRVGFVREIENLETEAKDLAAQLTAKTAALPSQAWKLLYSAKPEAVLQIAFSSKSSAIQAKFKSFFTEWPQAKQKVPYALMQEMRIVPELAGYDAFVESLVFELMDGKLTDPDHLKAFLEPFSPPAPPPPVHLRRPRAPKKDAKPKGRAKKQAADESGEPSDQAATNSDEAAAEIASSSAPVAAPAPPVAKKAIPAKAAPAKVAVVQPVAAKTAPAKAVKSIAASAPAAKATPLKAAPAKVAKKAVPAKVVPAKAAKKTVAKAVPAKKSAPSKVAPAKSSKASAQKAPAKKQAAKPAPKPVAKAALKKVAAKVPVKAPLKAAAKPAPKPVAKGAKVVAKPAAKKTVPAAKKTAAAKKRR</sequence>
<gene>
    <name evidence="15" type="ORF">HDF16_004220</name>
</gene>
<proteinExistence type="inferred from homology"/>
<reference evidence="15 16" key="1">
    <citation type="submission" date="2020-08" db="EMBL/GenBank/DDBJ databases">
        <title>Genomic Encyclopedia of Type Strains, Phase IV (KMG-V): Genome sequencing to study the core and pangenomes of soil and plant-associated prokaryotes.</title>
        <authorList>
            <person name="Whitman W."/>
        </authorList>
    </citation>
    <scope>NUCLEOTIDE SEQUENCE [LARGE SCALE GENOMIC DNA]</scope>
    <source>
        <strain evidence="15 16">M8UP14</strain>
    </source>
</reference>
<feature type="domain" description="Poly A polymerase head" evidence="14">
    <location>
        <begin position="34"/>
        <end position="160"/>
    </location>
</feature>
<keyword evidence="12" id="KW-0175">Coiled coil</keyword>
<feature type="coiled-coil region" evidence="12">
    <location>
        <begin position="301"/>
        <end position="328"/>
    </location>
</feature>